<dbReference type="OrthoDB" id="2384430at2759"/>
<reference evidence="5" key="1">
    <citation type="submission" date="2021-06" db="EMBL/GenBank/DDBJ databases">
        <authorList>
            <person name="Kallberg Y."/>
            <person name="Tangrot J."/>
            <person name="Rosling A."/>
        </authorList>
    </citation>
    <scope>NUCLEOTIDE SEQUENCE</scope>
    <source>
        <strain evidence="5">UK204</strain>
    </source>
</reference>
<dbReference type="PANTHER" id="PTHR44943">
    <property type="entry name" value="CELLULOSE SYNTHASE OPERON PROTEIN C"/>
    <property type="match status" value="1"/>
</dbReference>
<sequence>RGRLYTTPDEKVEQLITKLTKSKFLYALKLLFENLQNKFSSQILVDSLRSLANPTLFDHHSMEIFTRLELHLRTLIVIGKEIRDKIYNSLTKFAEFHRKNIQVIGEGLVSGLKSKYNPSNQQNDKDNKGIEKHNYNIDFLLILLRDTLHSLRDDETWFQEILRRTKEFLKAVLNIAPGITIIVAPGVALPNDNCSILSMLTQLRQGLSFKYPVAAYYIWRIMLIIRHNLLNWSVSDEKIICRKFGERILMEYFWSFIEREWNSVADKTMLNSQTKFDEVSNKLFKTLRNTGGFLNDLAGNEPLALPNILWFGILDLAQNLIQKSTQPILDIITDEMTCPISLGLEDQFYLLNVNIRYHTIHDTESNPNLDQTNKQHEDDSEDDSDNSEVDQIIIKKMNLKAIKLKLDILQSKKVRPAYQNVINKLANKNYEKAISIGQVYLREFPNSYTMRCILAYTCRFLNYYDRALSFLDEAISLKQNKPIAYFIRGEILFRQGLYDDAIKQKEIILIICMMSKKSKKNKKKCYDALKNYEVALQKDPRNYLCLKYCAYIYETQEKYSEALEMLDKILINQDDSLLRCYYGEILNYLGRYNDSISHITKAYNIDPENTHILIKKAFTHYELKEYENALSDLNELMQLNSSYKKNFIGFKKWIQIVLSFEDELLNKDCSVEFIVKEFGIHSLKYNQLSALIGLGWIEYTLPLLDYKGSQLSINLKRQIDYVRLKFDKSNEIDIPNNPLQIYKSYPNIPVIFNDKYFSKKEMENLIELKDII</sequence>
<dbReference type="EMBL" id="CAJVPQ010002050">
    <property type="protein sequence ID" value="CAG8581277.1"/>
    <property type="molecule type" value="Genomic_DNA"/>
</dbReference>
<gene>
    <name evidence="5" type="ORF">FCALED_LOCUS7608</name>
</gene>
<evidence type="ECO:0000313" key="6">
    <source>
        <dbReference type="Proteomes" id="UP000789570"/>
    </source>
</evidence>
<feature type="region of interest" description="Disordered" evidence="4">
    <location>
        <begin position="364"/>
        <end position="387"/>
    </location>
</feature>
<dbReference type="Proteomes" id="UP000789570">
    <property type="component" value="Unassembled WGS sequence"/>
</dbReference>
<feature type="compositionally biased region" description="Acidic residues" evidence="4">
    <location>
        <begin position="378"/>
        <end position="387"/>
    </location>
</feature>
<dbReference type="SUPFAM" id="SSF48439">
    <property type="entry name" value="Protein prenylyltransferase"/>
    <property type="match status" value="1"/>
</dbReference>
<dbReference type="AlphaFoldDB" id="A0A9N9G6W5"/>
<name>A0A9N9G6W5_9GLOM</name>
<evidence type="ECO:0000256" key="3">
    <source>
        <dbReference type="PROSITE-ProRule" id="PRU00339"/>
    </source>
</evidence>
<protein>
    <submittedName>
        <fullName evidence="5">5762_t:CDS:1</fullName>
    </submittedName>
</protein>
<keyword evidence="1" id="KW-0677">Repeat</keyword>
<dbReference type="PANTHER" id="PTHR44943:SF8">
    <property type="entry name" value="TPR REPEAT-CONTAINING PROTEIN MJ0263"/>
    <property type="match status" value="1"/>
</dbReference>
<evidence type="ECO:0000313" key="5">
    <source>
        <dbReference type="EMBL" id="CAG8581277.1"/>
    </source>
</evidence>
<organism evidence="5 6">
    <name type="scientific">Funneliformis caledonium</name>
    <dbReference type="NCBI Taxonomy" id="1117310"/>
    <lineage>
        <taxon>Eukaryota</taxon>
        <taxon>Fungi</taxon>
        <taxon>Fungi incertae sedis</taxon>
        <taxon>Mucoromycota</taxon>
        <taxon>Glomeromycotina</taxon>
        <taxon>Glomeromycetes</taxon>
        <taxon>Glomerales</taxon>
        <taxon>Glomeraceae</taxon>
        <taxon>Funneliformis</taxon>
    </lineage>
</organism>
<dbReference type="InterPro" id="IPR011990">
    <property type="entry name" value="TPR-like_helical_dom_sf"/>
</dbReference>
<dbReference type="SMART" id="SM00028">
    <property type="entry name" value="TPR"/>
    <property type="match status" value="5"/>
</dbReference>
<evidence type="ECO:0000256" key="4">
    <source>
        <dbReference type="SAM" id="MobiDB-lite"/>
    </source>
</evidence>
<feature type="repeat" description="TPR" evidence="3">
    <location>
        <begin position="576"/>
        <end position="609"/>
    </location>
</feature>
<evidence type="ECO:0000256" key="2">
    <source>
        <dbReference type="ARBA" id="ARBA00022803"/>
    </source>
</evidence>
<dbReference type="PROSITE" id="PS50005">
    <property type="entry name" value="TPR"/>
    <property type="match status" value="1"/>
</dbReference>
<dbReference type="InterPro" id="IPR051685">
    <property type="entry name" value="Ycf3/AcsC/BcsC/TPR_MFPF"/>
</dbReference>
<keyword evidence="2 3" id="KW-0802">TPR repeat</keyword>
<dbReference type="InterPro" id="IPR019734">
    <property type="entry name" value="TPR_rpt"/>
</dbReference>
<dbReference type="Pfam" id="PF13432">
    <property type="entry name" value="TPR_16"/>
    <property type="match status" value="1"/>
</dbReference>
<accession>A0A9N9G6W5</accession>
<keyword evidence="6" id="KW-1185">Reference proteome</keyword>
<dbReference type="Gene3D" id="1.25.40.10">
    <property type="entry name" value="Tetratricopeptide repeat domain"/>
    <property type="match status" value="2"/>
</dbReference>
<proteinExistence type="predicted"/>
<feature type="non-terminal residue" evidence="5">
    <location>
        <position position="772"/>
    </location>
</feature>
<comment type="caution">
    <text evidence="5">The sequence shown here is derived from an EMBL/GenBank/DDBJ whole genome shotgun (WGS) entry which is preliminary data.</text>
</comment>
<evidence type="ECO:0000256" key="1">
    <source>
        <dbReference type="ARBA" id="ARBA00022737"/>
    </source>
</evidence>